<dbReference type="InterPro" id="IPR035899">
    <property type="entry name" value="DBL_dom_sf"/>
</dbReference>
<dbReference type="PROSITE" id="PS50021">
    <property type="entry name" value="CH"/>
    <property type="match status" value="1"/>
</dbReference>
<dbReference type="InterPro" id="IPR053793">
    <property type="entry name" value="PB1-like"/>
</dbReference>
<feature type="compositionally biased region" description="Basic residues" evidence="1">
    <location>
        <begin position="586"/>
        <end position="599"/>
    </location>
</feature>
<dbReference type="EMBL" id="BAABUJ010000008">
    <property type="protein sequence ID" value="GAA5797388.1"/>
    <property type="molecule type" value="Genomic_DNA"/>
</dbReference>
<dbReference type="Pfam" id="PF00621">
    <property type="entry name" value="RhoGEF"/>
    <property type="match status" value="1"/>
</dbReference>
<dbReference type="PANTHER" id="PTHR47339:SF1">
    <property type="entry name" value="CELL DIVISION CONTROL PROTEIN 24"/>
    <property type="match status" value="1"/>
</dbReference>
<dbReference type="CDD" id="cd00160">
    <property type="entry name" value="RhoGEF"/>
    <property type="match status" value="1"/>
</dbReference>
<organism evidence="5 6">
    <name type="scientific">Helicostylum pulchrum</name>
    <dbReference type="NCBI Taxonomy" id="562976"/>
    <lineage>
        <taxon>Eukaryota</taxon>
        <taxon>Fungi</taxon>
        <taxon>Fungi incertae sedis</taxon>
        <taxon>Mucoromycota</taxon>
        <taxon>Mucoromycotina</taxon>
        <taxon>Mucoromycetes</taxon>
        <taxon>Mucorales</taxon>
        <taxon>Mucorineae</taxon>
        <taxon>Mucoraceae</taxon>
        <taxon>Helicostylum</taxon>
    </lineage>
</organism>
<feature type="domain" description="Calponin-homology (CH)" evidence="3">
    <location>
        <begin position="59"/>
        <end position="185"/>
    </location>
</feature>
<feature type="compositionally biased region" description="Low complexity" evidence="1">
    <location>
        <begin position="668"/>
        <end position="685"/>
    </location>
</feature>
<proteinExistence type="predicted"/>
<dbReference type="PROSITE" id="PS51745">
    <property type="entry name" value="PB1"/>
    <property type="match status" value="1"/>
</dbReference>
<evidence type="ECO:0000313" key="6">
    <source>
        <dbReference type="Proteomes" id="UP001476247"/>
    </source>
</evidence>
<protein>
    <submittedName>
        <fullName evidence="5">Uncharacterized protein</fullName>
    </submittedName>
</protein>
<feature type="region of interest" description="Disordered" evidence="1">
    <location>
        <begin position="537"/>
        <end position="685"/>
    </location>
</feature>
<dbReference type="PROSITE" id="PS00741">
    <property type="entry name" value="DH_1"/>
    <property type="match status" value="1"/>
</dbReference>
<dbReference type="InterPro" id="IPR000219">
    <property type="entry name" value="DH_dom"/>
</dbReference>
<dbReference type="Proteomes" id="UP001476247">
    <property type="component" value="Unassembled WGS sequence"/>
</dbReference>
<dbReference type="Gene3D" id="2.30.29.30">
    <property type="entry name" value="Pleckstrin-homology domain (PH domain)/Phosphotyrosine-binding domain (PTB)"/>
    <property type="match status" value="1"/>
</dbReference>
<dbReference type="Gene3D" id="3.10.20.90">
    <property type="entry name" value="Phosphatidylinositol 3-kinase Catalytic Subunit, Chain A, domain 1"/>
    <property type="match status" value="1"/>
</dbReference>
<dbReference type="InterPro" id="IPR000270">
    <property type="entry name" value="PB1_dom"/>
</dbReference>
<name>A0ABP9XSI9_9FUNG</name>
<evidence type="ECO:0000256" key="1">
    <source>
        <dbReference type="SAM" id="MobiDB-lite"/>
    </source>
</evidence>
<dbReference type="SUPFAM" id="SSF54277">
    <property type="entry name" value="CAD &amp; PB1 domains"/>
    <property type="match status" value="1"/>
</dbReference>
<dbReference type="SUPFAM" id="SSF50729">
    <property type="entry name" value="PH domain-like"/>
    <property type="match status" value="1"/>
</dbReference>
<dbReference type="InterPro" id="IPR053026">
    <property type="entry name" value="CDC42_GEF"/>
</dbReference>
<gene>
    <name evidence="5" type="ORF">HPULCUR_002772</name>
</gene>
<dbReference type="Gene3D" id="1.20.900.10">
    <property type="entry name" value="Dbl homology (DH) domain"/>
    <property type="match status" value="1"/>
</dbReference>
<feature type="region of interest" description="Disordered" evidence="1">
    <location>
        <begin position="19"/>
        <end position="47"/>
    </location>
</feature>
<dbReference type="Pfam" id="PF06395">
    <property type="entry name" value="CDC24"/>
    <property type="match status" value="1"/>
</dbReference>
<dbReference type="InterPro" id="IPR010481">
    <property type="entry name" value="Cdc24/Scd1_N"/>
</dbReference>
<sequence>MTTLALNRRNPSVTMLTIDSTPPPQLPQLQPQQLPPPPSLRPVNTTNISNISSTTPTTAASSGSLYHICRSVLDKLSLVEGMANYLDCTTTDPLSKLTLICRQGFPLCTLYNALNPVKSLSVDTDPNLNAVNSCKANVYHFIVACRQDLLFPEEDMFTISDLYQNDTNGFVKVVNTINKLLQLLENRGIITVRSTNRNSDPNAPKNTRDKVVFELLETERKYVQDMEILQNYMRELQIQKIVSPDTIHYLFGNLNALVDFQRRFLIRLEEIAEKSPEEQRIGLLFIDMEEAFSVYEPYCANYFSAQDLVVQETPRLQKLADILNPIYQLPSMLIKPVQRICKYPLLLKEILKSTDQEWTYYQEAQDSVDAIKRVTEKVNETQRQHENTQAVQELKKRLDEPKDAIDHFGTLMLQDKLLVTTNANDTTERDLHVFFFEKALLICKESKGTNILQKGNTLSINKKKRRGSLVPKIVTHLSHMMNLTSRCKNGVWSLNFDLTQDTLKHMCLKFRNEEQLKLWNSTLTKAIHKATDIETTQLASTSYNEEDEEDEEEHDFYDDEEDEFTPTILSTTTTSSNRSRSSSFNQHHHNNHHHHHHQPMIRNIQQESKYNNGRPHHNVPGMNLSPLPRSSSSLTSNSSVLSTSPPPPPPSVMNYSYYPASPPPSHPSSPTSSSRISSASTSSTTWHRAHEGNALTDIASNFLHGEYSSEDYHQHYIQHAMASTGRSQSQSAAIDLTRNNITRPALPINQNRLRSQSSPNIMKNNQLMIESLPQMPVRSISNNKPPPLDLTRAEKPTMIRNVASTPRLTDIALSHGAPPSPGTIKIKLNFNDGIYVIVTNNEVTFFELMEKVDKKIRLVANLKVNDLLRLKYQDEDCDFITISSNDDVQMAFESRGVHNTVNLFVSL</sequence>
<feature type="domain" description="PB1" evidence="4">
    <location>
        <begin position="823"/>
        <end position="907"/>
    </location>
</feature>
<comment type="caution">
    <text evidence="5">The sequence shown here is derived from an EMBL/GenBank/DDBJ whole genome shotgun (WGS) entry which is preliminary data.</text>
</comment>
<accession>A0ABP9XSI9</accession>
<dbReference type="SMART" id="SM00325">
    <property type="entry name" value="RhoGEF"/>
    <property type="match status" value="1"/>
</dbReference>
<evidence type="ECO:0000259" key="3">
    <source>
        <dbReference type="PROSITE" id="PS50021"/>
    </source>
</evidence>
<dbReference type="SMART" id="SM00666">
    <property type="entry name" value="PB1"/>
    <property type="match status" value="1"/>
</dbReference>
<dbReference type="InterPro" id="IPR001715">
    <property type="entry name" value="CH_dom"/>
</dbReference>
<feature type="compositionally biased region" description="Low complexity" evidence="1">
    <location>
        <begin position="623"/>
        <end position="643"/>
    </location>
</feature>
<dbReference type="CDD" id="cd05992">
    <property type="entry name" value="PB1"/>
    <property type="match status" value="1"/>
</dbReference>
<feature type="domain" description="DH" evidence="2">
    <location>
        <begin position="207"/>
        <end position="381"/>
    </location>
</feature>
<dbReference type="Pfam" id="PF00564">
    <property type="entry name" value="PB1"/>
    <property type="match status" value="1"/>
</dbReference>
<dbReference type="InterPro" id="IPR001331">
    <property type="entry name" value="GDS_CDC24_CS"/>
</dbReference>
<evidence type="ECO:0000259" key="2">
    <source>
        <dbReference type="PROSITE" id="PS50010"/>
    </source>
</evidence>
<evidence type="ECO:0000313" key="5">
    <source>
        <dbReference type="EMBL" id="GAA5797388.1"/>
    </source>
</evidence>
<dbReference type="InterPro" id="IPR011993">
    <property type="entry name" value="PH-like_dom_sf"/>
</dbReference>
<dbReference type="InterPro" id="IPR036872">
    <property type="entry name" value="CH_dom_sf"/>
</dbReference>
<keyword evidence="6" id="KW-1185">Reference proteome</keyword>
<dbReference type="Pfam" id="PF15411">
    <property type="entry name" value="PH_10"/>
    <property type="match status" value="1"/>
</dbReference>
<feature type="compositionally biased region" description="Acidic residues" evidence="1">
    <location>
        <begin position="544"/>
        <end position="564"/>
    </location>
</feature>
<dbReference type="CDD" id="cd00014">
    <property type="entry name" value="CH_SF"/>
    <property type="match status" value="1"/>
</dbReference>
<dbReference type="PANTHER" id="PTHR47339">
    <property type="entry name" value="CELL DIVISION CONTROL PROTEIN 24"/>
    <property type="match status" value="1"/>
</dbReference>
<reference evidence="5 6" key="1">
    <citation type="submission" date="2024-04" db="EMBL/GenBank/DDBJ databases">
        <title>genome sequences of Mucor flavus KT1a and Helicostylum pulchrum KT1b strains isolation_sourced from the surface of a dry-aged beef.</title>
        <authorList>
            <person name="Toyotome T."/>
            <person name="Hosono M."/>
            <person name="Torimaru M."/>
            <person name="Fukuda K."/>
            <person name="Mikami N."/>
        </authorList>
    </citation>
    <scope>NUCLEOTIDE SEQUENCE [LARGE SCALE GENOMIC DNA]</scope>
    <source>
        <strain evidence="5 6">KT1b</strain>
    </source>
</reference>
<dbReference type="SUPFAM" id="SSF47576">
    <property type="entry name" value="Calponin-homology domain, CH-domain"/>
    <property type="match status" value="1"/>
</dbReference>
<dbReference type="PROSITE" id="PS50010">
    <property type="entry name" value="DH_2"/>
    <property type="match status" value="1"/>
</dbReference>
<dbReference type="SUPFAM" id="SSF48065">
    <property type="entry name" value="DBL homology domain (DH-domain)"/>
    <property type="match status" value="1"/>
</dbReference>
<dbReference type="Gene3D" id="1.10.418.10">
    <property type="entry name" value="Calponin-like domain"/>
    <property type="match status" value="1"/>
</dbReference>
<feature type="compositionally biased region" description="Low complexity" evidence="1">
    <location>
        <begin position="570"/>
        <end position="585"/>
    </location>
</feature>
<evidence type="ECO:0000259" key="4">
    <source>
        <dbReference type="PROSITE" id="PS51745"/>
    </source>
</evidence>